<feature type="non-terminal residue" evidence="1">
    <location>
        <position position="50"/>
    </location>
</feature>
<accession>A0A5N4AHP0</accession>
<proteinExistence type="predicted"/>
<dbReference type="AlphaFoldDB" id="A0A5N4AHP0"/>
<dbReference type="EMBL" id="VVIM01000007">
    <property type="protein sequence ID" value="KAB0796823.1"/>
    <property type="molecule type" value="Genomic_DNA"/>
</dbReference>
<organism evidence="1 2">
    <name type="scientific">Photinus pyralis</name>
    <name type="common">Common eastern firefly</name>
    <name type="synonym">Lampyris pyralis</name>
    <dbReference type="NCBI Taxonomy" id="7054"/>
    <lineage>
        <taxon>Eukaryota</taxon>
        <taxon>Metazoa</taxon>
        <taxon>Ecdysozoa</taxon>
        <taxon>Arthropoda</taxon>
        <taxon>Hexapoda</taxon>
        <taxon>Insecta</taxon>
        <taxon>Pterygota</taxon>
        <taxon>Neoptera</taxon>
        <taxon>Endopterygota</taxon>
        <taxon>Coleoptera</taxon>
        <taxon>Polyphaga</taxon>
        <taxon>Elateriformia</taxon>
        <taxon>Elateroidea</taxon>
        <taxon>Lampyridae</taxon>
        <taxon>Lampyrinae</taxon>
        <taxon>Photinus</taxon>
    </lineage>
</organism>
<dbReference type="Proteomes" id="UP000327044">
    <property type="component" value="Unassembled WGS sequence"/>
</dbReference>
<keyword evidence="2" id="KW-1185">Reference proteome</keyword>
<evidence type="ECO:0000313" key="1">
    <source>
        <dbReference type="EMBL" id="KAB0796823.1"/>
    </source>
</evidence>
<sequence length="50" mass="5743">MENRNVNVVIEEVVVAYFNGLIQKYAAPSLWSVFSMLKCTLFVFEKVDIS</sequence>
<name>A0A5N4AHP0_PHOPY</name>
<reference evidence="1 2" key="1">
    <citation type="journal article" date="2018" name="Elife">
        <title>Firefly genomes illuminate parallel origins of bioluminescence in beetles.</title>
        <authorList>
            <person name="Fallon T.R."/>
            <person name="Lower S.E."/>
            <person name="Chang C.H."/>
            <person name="Bessho-Uehara M."/>
            <person name="Martin G.J."/>
            <person name="Bewick A.J."/>
            <person name="Behringer M."/>
            <person name="Debat H.J."/>
            <person name="Wong I."/>
            <person name="Day J.C."/>
            <person name="Suvorov A."/>
            <person name="Silva C.J."/>
            <person name="Stanger-Hall K.F."/>
            <person name="Hall D.W."/>
            <person name="Schmitz R.J."/>
            <person name="Nelson D.R."/>
            <person name="Lewis S.M."/>
            <person name="Shigenobu S."/>
            <person name="Bybee S.M."/>
            <person name="Larracuente A.M."/>
            <person name="Oba Y."/>
            <person name="Weng J.K."/>
        </authorList>
    </citation>
    <scope>NUCLEOTIDE SEQUENCE [LARGE SCALE GENOMIC DNA]</scope>
    <source>
        <strain evidence="1">1611_PpyrPB1</strain>
        <tissue evidence="1">Whole body</tissue>
    </source>
</reference>
<protein>
    <submittedName>
        <fullName evidence="1">Uncharacterized protein</fullName>
    </submittedName>
</protein>
<comment type="caution">
    <text evidence="1">The sequence shown here is derived from an EMBL/GenBank/DDBJ whole genome shotgun (WGS) entry which is preliminary data.</text>
</comment>
<dbReference type="InParanoid" id="A0A5N4AHP0"/>
<evidence type="ECO:0000313" key="2">
    <source>
        <dbReference type="Proteomes" id="UP000327044"/>
    </source>
</evidence>
<gene>
    <name evidence="1" type="ORF">PPYR_10884</name>
</gene>